<evidence type="ECO:0000313" key="11">
    <source>
        <dbReference type="Proteomes" id="UP000662873"/>
    </source>
</evidence>
<dbReference type="InterPro" id="IPR000534">
    <property type="entry name" value="Semialdehyde_DH_NAD-bd"/>
</dbReference>
<evidence type="ECO:0000313" key="10">
    <source>
        <dbReference type="EMBL" id="BBO23382.1"/>
    </source>
</evidence>
<accession>A0A809RUC3</accession>
<evidence type="ECO:0000256" key="3">
    <source>
        <dbReference type="ARBA" id="ARBA00022605"/>
    </source>
</evidence>
<comment type="similarity">
    <text evidence="7">Belongs to the NAGSA dehydrogenase family. Type 1 subfamily.</text>
</comment>
<proteinExistence type="inferred from homology"/>
<dbReference type="Pfam" id="PF22698">
    <property type="entry name" value="Semialdhyde_dhC_1"/>
    <property type="match status" value="1"/>
</dbReference>
<name>A0A809RUC3_9BACT</name>
<sequence>MSNVTPRIGILGAAGYAAGEICRLLAPSSSVEITYLASDSHAGKSAHAAFPGLRSRLPDFESLNVGRAIEACDFLFLAQSNGVAMRLAREFVAAGKKLVDVSADFRLKDPAAYPEWYGLEHSAPDLLAEAVYGLTELRRDEVRSARIVANPGCYPTASILGLAPLVRRGWIELDSIVIDAKSGVSGAGRSKMETGYLFSEANESVRAYGVAGSHRHTPEIEQAISDLAGSAVRVTFTPHLIPMTRGILSTIVVTPRSGVDEPSLRAAFEDDYDSEPFVRFYPPEEFPSTKATLGANACHIGLGWDRRTGRVTLISALDNLVKGAAGQAIQNMNLMLGLPETHALEGQGLWP</sequence>
<dbReference type="NCBIfam" id="TIGR01850">
    <property type="entry name" value="argC"/>
    <property type="match status" value="1"/>
</dbReference>
<dbReference type="KEGG" id="npy:NPRO_09770"/>
<evidence type="ECO:0000259" key="9">
    <source>
        <dbReference type="SMART" id="SM00859"/>
    </source>
</evidence>
<comment type="catalytic activity">
    <reaction evidence="6 7">
        <text>N-acetyl-L-glutamate 5-semialdehyde + phosphate + NADP(+) = N-acetyl-L-glutamyl 5-phosphate + NADPH + H(+)</text>
        <dbReference type="Rhea" id="RHEA:21588"/>
        <dbReference type="ChEBI" id="CHEBI:15378"/>
        <dbReference type="ChEBI" id="CHEBI:29123"/>
        <dbReference type="ChEBI" id="CHEBI:43474"/>
        <dbReference type="ChEBI" id="CHEBI:57783"/>
        <dbReference type="ChEBI" id="CHEBI:57936"/>
        <dbReference type="ChEBI" id="CHEBI:58349"/>
        <dbReference type="EC" id="1.2.1.38"/>
    </reaction>
</comment>
<dbReference type="SMART" id="SM00859">
    <property type="entry name" value="Semialdhyde_dh"/>
    <property type="match status" value="1"/>
</dbReference>
<comment type="function">
    <text evidence="7">Catalyzes the NADPH-dependent reduction of N-acetyl-5-glutamyl phosphate to yield N-acetyl-L-glutamate 5-semialdehyde.</text>
</comment>
<feature type="active site" evidence="7 8">
    <location>
        <position position="153"/>
    </location>
</feature>
<keyword evidence="4 7" id="KW-0521">NADP</keyword>
<dbReference type="EC" id="1.2.1.38" evidence="7"/>
<dbReference type="PANTHER" id="PTHR32338:SF10">
    <property type="entry name" value="N-ACETYL-GAMMA-GLUTAMYL-PHOSPHATE REDUCTASE, CHLOROPLASTIC-RELATED"/>
    <property type="match status" value="1"/>
</dbReference>
<evidence type="ECO:0000256" key="2">
    <source>
        <dbReference type="ARBA" id="ARBA00022571"/>
    </source>
</evidence>
<dbReference type="Gene3D" id="3.30.360.10">
    <property type="entry name" value="Dihydrodipicolinate Reductase, domain 2"/>
    <property type="match status" value="1"/>
</dbReference>
<comment type="pathway">
    <text evidence="1 7">Amino-acid biosynthesis; L-arginine biosynthesis; N(2)-acetyl-L-ornithine from L-glutamate: step 3/4.</text>
</comment>
<dbReference type="SUPFAM" id="SSF55347">
    <property type="entry name" value="Glyceraldehyde-3-phosphate dehydrogenase-like, C-terminal domain"/>
    <property type="match status" value="1"/>
</dbReference>
<dbReference type="PANTHER" id="PTHR32338">
    <property type="entry name" value="N-ACETYL-GAMMA-GLUTAMYL-PHOSPHATE REDUCTASE, CHLOROPLASTIC-RELATED-RELATED"/>
    <property type="match status" value="1"/>
</dbReference>
<evidence type="ECO:0000256" key="1">
    <source>
        <dbReference type="ARBA" id="ARBA00004862"/>
    </source>
</evidence>
<reference evidence="10" key="1">
    <citation type="journal article" name="DNA Res.">
        <title>The physiological potential of anammox bacteria as revealed by their core genome structure.</title>
        <authorList>
            <person name="Okubo T."/>
            <person name="Toyoda A."/>
            <person name="Fukuhara K."/>
            <person name="Uchiyama I."/>
            <person name="Harigaya Y."/>
            <person name="Kuroiwa M."/>
            <person name="Suzuki T."/>
            <person name="Murakami Y."/>
            <person name="Suwa Y."/>
            <person name="Takami H."/>
        </authorList>
    </citation>
    <scope>NUCLEOTIDE SEQUENCE</scope>
    <source>
        <strain evidence="10">317325-2</strain>
    </source>
</reference>
<comment type="subcellular location">
    <subcellularLocation>
        <location evidence="7">Cytoplasm</location>
    </subcellularLocation>
</comment>
<dbReference type="GO" id="GO:0006526">
    <property type="term" value="P:L-arginine biosynthetic process"/>
    <property type="evidence" value="ECO:0007669"/>
    <property type="project" value="UniProtKB-UniRule"/>
</dbReference>
<dbReference type="Gene3D" id="3.40.50.720">
    <property type="entry name" value="NAD(P)-binding Rossmann-like Domain"/>
    <property type="match status" value="1"/>
</dbReference>
<dbReference type="EMBL" id="AP021858">
    <property type="protein sequence ID" value="BBO23382.1"/>
    <property type="molecule type" value="Genomic_DNA"/>
</dbReference>
<keyword evidence="5 7" id="KW-0560">Oxidoreductase</keyword>
<evidence type="ECO:0000256" key="8">
    <source>
        <dbReference type="PROSITE-ProRule" id="PRU10010"/>
    </source>
</evidence>
<protein>
    <recommendedName>
        <fullName evidence="7">N-acetyl-gamma-glutamyl-phosphate reductase</fullName>
        <shortName evidence="7">AGPR</shortName>
        <ecNumber evidence="7">1.2.1.38</ecNumber>
    </recommendedName>
    <alternativeName>
        <fullName evidence="7">N-acetyl-glutamate semialdehyde dehydrogenase</fullName>
        <shortName evidence="7">NAGSA dehydrogenase</shortName>
    </alternativeName>
</protein>
<dbReference type="SUPFAM" id="SSF51735">
    <property type="entry name" value="NAD(P)-binding Rossmann-fold domains"/>
    <property type="match status" value="1"/>
</dbReference>
<dbReference type="GO" id="GO:0051287">
    <property type="term" value="F:NAD binding"/>
    <property type="evidence" value="ECO:0007669"/>
    <property type="project" value="InterPro"/>
</dbReference>
<evidence type="ECO:0000256" key="5">
    <source>
        <dbReference type="ARBA" id="ARBA00023002"/>
    </source>
</evidence>
<dbReference type="InterPro" id="IPR036291">
    <property type="entry name" value="NAD(P)-bd_dom_sf"/>
</dbReference>
<dbReference type="CDD" id="cd23934">
    <property type="entry name" value="AGPR_1_C"/>
    <property type="match status" value="1"/>
</dbReference>
<organism evidence="10 11">
    <name type="scientific">Candidatus Nitrosymbiomonas proteolyticus</name>
    <dbReference type="NCBI Taxonomy" id="2608984"/>
    <lineage>
        <taxon>Bacteria</taxon>
        <taxon>Bacillati</taxon>
        <taxon>Armatimonadota</taxon>
        <taxon>Armatimonadota incertae sedis</taxon>
        <taxon>Candidatus Nitrosymbiomonas</taxon>
    </lineage>
</organism>
<keyword evidence="7" id="KW-0963">Cytoplasm</keyword>
<dbReference type="InterPro" id="IPR058924">
    <property type="entry name" value="AGPR_dimerisation_dom"/>
</dbReference>
<dbReference type="InterPro" id="IPR000706">
    <property type="entry name" value="AGPR_type-1"/>
</dbReference>
<evidence type="ECO:0000256" key="6">
    <source>
        <dbReference type="ARBA" id="ARBA00050557"/>
    </source>
</evidence>
<feature type="domain" description="Semialdehyde dehydrogenase NAD-binding" evidence="9">
    <location>
        <begin position="7"/>
        <end position="145"/>
    </location>
</feature>
<evidence type="ECO:0000256" key="7">
    <source>
        <dbReference type="HAMAP-Rule" id="MF_00150"/>
    </source>
</evidence>
<dbReference type="InterPro" id="IPR023013">
    <property type="entry name" value="AGPR_AS"/>
</dbReference>
<dbReference type="GO" id="GO:0070401">
    <property type="term" value="F:NADP+ binding"/>
    <property type="evidence" value="ECO:0007669"/>
    <property type="project" value="InterPro"/>
</dbReference>
<dbReference type="GO" id="GO:0005737">
    <property type="term" value="C:cytoplasm"/>
    <property type="evidence" value="ECO:0007669"/>
    <property type="project" value="UniProtKB-SubCell"/>
</dbReference>
<dbReference type="InterPro" id="IPR050085">
    <property type="entry name" value="AGPR"/>
</dbReference>
<dbReference type="AlphaFoldDB" id="A0A809RUC3"/>
<dbReference type="Proteomes" id="UP000662873">
    <property type="component" value="Chromosome"/>
</dbReference>
<evidence type="ECO:0000256" key="4">
    <source>
        <dbReference type="ARBA" id="ARBA00022857"/>
    </source>
</evidence>
<dbReference type="FunFam" id="3.30.360.10:FF:000014">
    <property type="entry name" value="N-acetyl-gamma-glutamyl-phosphate reductase"/>
    <property type="match status" value="1"/>
</dbReference>
<dbReference type="PROSITE" id="PS01224">
    <property type="entry name" value="ARGC"/>
    <property type="match status" value="1"/>
</dbReference>
<dbReference type="HAMAP" id="MF_00150">
    <property type="entry name" value="ArgC_type1"/>
    <property type="match status" value="1"/>
</dbReference>
<dbReference type="UniPathway" id="UPA00068">
    <property type="reaction ID" value="UER00108"/>
</dbReference>
<keyword evidence="3 7" id="KW-0028">Amino-acid biosynthesis</keyword>
<keyword evidence="2 7" id="KW-0055">Arginine biosynthesis</keyword>
<gene>
    <name evidence="7" type="primary">argC</name>
    <name evidence="10" type="ORF">NPRO_09770</name>
</gene>
<dbReference type="Pfam" id="PF01118">
    <property type="entry name" value="Semialdhyde_dh"/>
    <property type="match status" value="1"/>
</dbReference>
<dbReference type="GO" id="GO:0003942">
    <property type="term" value="F:N-acetyl-gamma-glutamyl-phosphate reductase activity"/>
    <property type="evidence" value="ECO:0007669"/>
    <property type="project" value="UniProtKB-UniRule"/>
</dbReference>
<dbReference type="CDD" id="cd17895">
    <property type="entry name" value="AGPR_1_N"/>
    <property type="match status" value="1"/>
</dbReference>